<evidence type="ECO:0000313" key="1">
    <source>
        <dbReference type="EMBL" id="BAL97220.1"/>
    </source>
</evidence>
<sequence>MLSNLQLIDAASADWRQILDVRKDDTSRRKLARLRLFLHEDFQGKPATFIEDDLLRRVEDYELTTKKFGFTTLTSSLGMLLDAKSLQASAGAGVLAGFFGGIEVGLLSAAAIELGKVALNVAEKRHDMKHWQSGHEMAYVFETRNRLHK</sequence>
<dbReference type="Proteomes" id="UP000007883">
    <property type="component" value="Chromosome"/>
</dbReference>
<gene>
    <name evidence="1" type="ordered locus">RGE_38840</name>
</gene>
<evidence type="ECO:0000313" key="2">
    <source>
        <dbReference type="Proteomes" id="UP000007883"/>
    </source>
</evidence>
<protein>
    <submittedName>
        <fullName evidence="1">Uncharacterized protein</fullName>
    </submittedName>
</protein>
<keyword evidence="2" id="KW-1185">Reference proteome</keyword>
<dbReference type="eggNOG" id="ENOG5033GUF">
    <property type="taxonomic scope" value="Bacteria"/>
</dbReference>
<accession>I0HW33</accession>
<reference evidence="1 2" key="1">
    <citation type="journal article" date="2012" name="J. Bacteriol.">
        <title>Complete genome sequence of phototrophic betaproteobacterium Rubrivivax gelatinosus IL144.</title>
        <authorList>
            <person name="Nagashima S."/>
            <person name="Kamimura A."/>
            <person name="Shimizu T."/>
            <person name="Nakamura-isaki S."/>
            <person name="Aono E."/>
            <person name="Sakamoto K."/>
            <person name="Ichikawa N."/>
            <person name="Nakazawa H."/>
            <person name="Sekine M."/>
            <person name="Yamazaki S."/>
            <person name="Fujita N."/>
            <person name="Shimada K."/>
            <person name="Hanada S."/>
            <person name="Nagashima K.V.P."/>
        </authorList>
    </citation>
    <scope>NUCLEOTIDE SEQUENCE [LARGE SCALE GENOMIC DNA]</scope>
    <source>
        <strain evidence="2">NBRC 100245 / IL144</strain>
    </source>
</reference>
<dbReference type="HOGENOM" id="CLU_1748301_0_0_4"/>
<dbReference type="AlphaFoldDB" id="I0HW33"/>
<dbReference type="KEGG" id="rge:RGE_38840"/>
<proteinExistence type="predicted"/>
<dbReference type="EMBL" id="AP012320">
    <property type="protein sequence ID" value="BAL97220.1"/>
    <property type="molecule type" value="Genomic_DNA"/>
</dbReference>
<name>I0HW33_RUBGI</name>
<organism evidence="1 2">
    <name type="scientific">Rubrivivax gelatinosus (strain NBRC 100245 / IL144)</name>
    <dbReference type="NCBI Taxonomy" id="983917"/>
    <lineage>
        <taxon>Bacteria</taxon>
        <taxon>Pseudomonadati</taxon>
        <taxon>Pseudomonadota</taxon>
        <taxon>Betaproteobacteria</taxon>
        <taxon>Burkholderiales</taxon>
        <taxon>Sphaerotilaceae</taxon>
        <taxon>Rubrivivax</taxon>
    </lineage>
</organism>